<dbReference type="Gramene" id="Zm00001eb316110_T001">
    <property type="protein sequence ID" value="Zm00001eb316110_P001"/>
    <property type="gene ID" value="Zm00001eb316110"/>
</dbReference>
<dbReference type="EnsemblPlants" id="Zm00001eb316110_T001">
    <property type="protein sequence ID" value="Zm00001eb316110_P001"/>
    <property type="gene ID" value="Zm00001eb316110"/>
</dbReference>
<dbReference type="AlphaFoldDB" id="A0A804QBQ9"/>
<sequence length="241" mass="26024">MDICFLSLPLLLDTSDACPRSLHIVPLLVVPLAVISSSLPGVSSFPTALASVIDFASRIESVVFCTVTFIVAPVAAMKEVCPIPSIDVLWLEDGATVQLFCFDSSAPQLSPCSLNTALSLSFRLRSRDLLSYRLLFSIRSSDTAEAAVAVAPGPVRPRGWLRKLIPTNYLPQSNRCWRLNALSSAGASRFVSSFSHSLRKKRLSKLSSLSPCSGSMAAAVDVVTFRVMYVVECILLRVALS</sequence>
<reference evidence="2" key="1">
    <citation type="submission" date="2015-12" db="EMBL/GenBank/DDBJ databases">
        <title>Update maize B73 reference genome by single molecule sequencing technologies.</title>
        <authorList>
            <consortium name="Maize Genome Sequencing Project"/>
            <person name="Ware D."/>
        </authorList>
    </citation>
    <scope>NUCLEOTIDE SEQUENCE [LARGE SCALE GENOMIC DNA]</scope>
    <source>
        <strain evidence="2">cv. B73</strain>
    </source>
</reference>
<name>A0A804QBQ9_MAIZE</name>
<reference evidence="1" key="2">
    <citation type="submission" date="2019-07" db="EMBL/GenBank/DDBJ databases">
        <authorList>
            <person name="Seetharam A."/>
            <person name="Woodhouse M."/>
            <person name="Cannon E."/>
        </authorList>
    </citation>
    <scope>NUCLEOTIDE SEQUENCE [LARGE SCALE GENOMIC DNA]</scope>
    <source>
        <strain evidence="1">cv. B73</strain>
    </source>
</reference>
<proteinExistence type="predicted"/>
<reference evidence="1" key="3">
    <citation type="submission" date="2021-05" db="UniProtKB">
        <authorList>
            <consortium name="EnsemblPlants"/>
        </authorList>
    </citation>
    <scope>IDENTIFICATION</scope>
    <source>
        <strain evidence="1">cv. B73</strain>
    </source>
</reference>
<evidence type="ECO:0000313" key="1">
    <source>
        <dbReference type="EnsemblPlants" id="Zm00001eb316110_P001"/>
    </source>
</evidence>
<organism evidence="1 2">
    <name type="scientific">Zea mays</name>
    <name type="common">Maize</name>
    <dbReference type="NCBI Taxonomy" id="4577"/>
    <lineage>
        <taxon>Eukaryota</taxon>
        <taxon>Viridiplantae</taxon>
        <taxon>Streptophyta</taxon>
        <taxon>Embryophyta</taxon>
        <taxon>Tracheophyta</taxon>
        <taxon>Spermatophyta</taxon>
        <taxon>Magnoliopsida</taxon>
        <taxon>Liliopsida</taxon>
        <taxon>Poales</taxon>
        <taxon>Poaceae</taxon>
        <taxon>PACMAD clade</taxon>
        <taxon>Panicoideae</taxon>
        <taxon>Andropogonodae</taxon>
        <taxon>Andropogoneae</taxon>
        <taxon>Tripsacinae</taxon>
        <taxon>Zea</taxon>
    </lineage>
</organism>
<dbReference type="Proteomes" id="UP000007305">
    <property type="component" value="Chromosome 7"/>
</dbReference>
<accession>A0A804QBQ9</accession>
<evidence type="ECO:0000313" key="2">
    <source>
        <dbReference type="Proteomes" id="UP000007305"/>
    </source>
</evidence>
<dbReference type="InParanoid" id="A0A804QBQ9"/>
<keyword evidence="2" id="KW-1185">Reference proteome</keyword>
<protein>
    <submittedName>
        <fullName evidence="1">Uncharacterized protein</fullName>
    </submittedName>
</protein>